<dbReference type="Proteomes" id="UP001198461">
    <property type="component" value="Unassembled WGS sequence"/>
</dbReference>
<reference evidence="9" key="1">
    <citation type="submission" date="2023-08" db="EMBL/GenBank/DDBJ databases">
        <title>Mucin Metabolism Genes Underlie the Key Renovations of Bacteroides xylanisolvens Genomes in Captive Great Apes.</title>
        <authorList>
            <person name="Nishida A.H."/>
        </authorList>
    </citation>
    <scope>NUCLEOTIDE SEQUENCE</scope>
    <source>
        <strain evidence="9">P13.H9</strain>
    </source>
</reference>
<keyword evidence="2 6" id="KW-0378">Hydrolase</keyword>
<feature type="chain" id="PRO_5043677743" evidence="7">
    <location>
        <begin position="24"/>
        <end position="510"/>
    </location>
</feature>
<dbReference type="Gene3D" id="2.115.10.20">
    <property type="entry name" value="Glycosyl hydrolase domain, family 43"/>
    <property type="match status" value="1"/>
</dbReference>
<dbReference type="InterPro" id="IPR006710">
    <property type="entry name" value="Glyco_hydro_43"/>
</dbReference>
<dbReference type="InterPro" id="IPR051795">
    <property type="entry name" value="Glycosyl_Hydrlase_43"/>
</dbReference>
<feature type="domain" description="Beta-xylosidase C-terminal Concanavalin A-like" evidence="8">
    <location>
        <begin position="385"/>
        <end position="505"/>
    </location>
</feature>
<organism evidence="9 10">
    <name type="scientific">Bacteroides xylanisolvens</name>
    <dbReference type="NCBI Taxonomy" id="371601"/>
    <lineage>
        <taxon>Bacteria</taxon>
        <taxon>Pseudomonadati</taxon>
        <taxon>Bacteroidota</taxon>
        <taxon>Bacteroidia</taxon>
        <taxon>Bacteroidales</taxon>
        <taxon>Bacteroidaceae</taxon>
        <taxon>Bacteroides</taxon>
    </lineage>
</organism>
<keyword evidence="7" id="KW-0732">Signal</keyword>
<dbReference type="EMBL" id="JAIWYE010000023">
    <property type="protein sequence ID" value="MCA4704420.1"/>
    <property type="molecule type" value="Genomic_DNA"/>
</dbReference>
<dbReference type="GO" id="GO:0005975">
    <property type="term" value="P:carbohydrate metabolic process"/>
    <property type="evidence" value="ECO:0007669"/>
    <property type="project" value="InterPro"/>
</dbReference>
<evidence type="ECO:0000256" key="3">
    <source>
        <dbReference type="ARBA" id="ARBA00023295"/>
    </source>
</evidence>
<feature type="active site" description="Proton acceptor" evidence="4">
    <location>
        <position position="46"/>
    </location>
</feature>
<evidence type="ECO:0000256" key="5">
    <source>
        <dbReference type="PIRSR" id="PIRSR606710-2"/>
    </source>
</evidence>
<comment type="similarity">
    <text evidence="1 6">Belongs to the glycosyl hydrolase 43 family.</text>
</comment>
<evidence type="ECO:0000313" key="9">
    <source>
        <dbReference type="EMBL" id="MCA4704420.1"/>
    </source>
</evidence>
<dbReference type="PANTHER" id="PTHR42812:SF2">
    <property type="entry name" value="XYLOSIDASE_ARABINOSIDASE"/>
    <property type="match status" value="1"/>
</dbReference>
<evidence type="ECO:0000256" key="2">
    <source>
        <dbReference type="ARBA" id="ARBA00022801"/>
    </source>
</evidence>
<feature type="signal peptide" evidence="7">
    <location>
        <begin position="1"/>
        <end position="23"/>
    </location>
</feature>
<comment type="caution">
    <text evidence="9">The sequence shown here is derived from an EMBL/GenBank/DDBJ whole genome shotgun (WGS) entry which is preliminary data.</text>
</comment>
<evidence type="ECO:0000256" key="1">
    <source>
        <dbReference type="ARBA" id="ARBA00009865"/>
    </source>
</evidence>
<dbReference type="InterPro" id="IPR041542">
    <property type="entry name" value="GH43_C2"/>
</dbReference>
<dbReference type="RefSeq" id="WP_070275804.1">
    <property type="nucleotide sequence ID" value="NZ_CP072212.1"/>
</dbReference>
<keyword evidence="3 6" id="KW-0326">Glycosidase</keyword>
<evidence type="ECO:0000256" key="6">
    <source>
        <dbReference type="RuleBase" id="RU361187"/>
    </source>
</evidence>
<dbReference type="Pfam" id="PF04616">
    <property type="entry name" value="Glyco_hydro_43"/>
    <property type="match status" value="1"/>
</dbReference>
<dbReference type="SUPFAM" id="SSF49899">
    <property type="entry name" value="Concanavalin A-like lectins/glucanases"/>
    <property type="match status" value="1"/>
</dbReference>
<evidence type="ECO:0000313" key="10">
    <source>
        <dbReference type="Proteomes" id="UP001198461"/>
    </source>
</evidence>
<dbReference type="PANTHER" id="PTHR42812">
    <property type="entry name" value="BETA-XYLOSIDASE"/>
    <property type="match status" value="1"/>
</dbReference>
<proteinExistence type="inferred from homology"/>
<gene>
    <name evidence="9" type="ORF">LD004_12425</name>
</gene>
<dbReference type="Pfam" id="PF17851">
    <property type="entry name" value="GH43_C2"/>
    <property type="match status" value="1"/>
</dbReference>
<name>A0AAW4SZE1_9BACE</name>
<dbReference type="InterPro" id="IPR013320">
    <property type="entry name" value="ConA-like_dom_sf"/>
</dbReference>
<dbReference type="SUPFAM" id="SSF75005">
    <property type="entry name" value="Arabinanase/levansucrase/invertase"/>
    <property type="match status" value="1"/>
</dbReference>
<dbReference type="Gene3D" id="2.60.120.200">
    <property type="match status" value="1"/>
</dbReference>
<feature type="active site" description="Proton donor" evidence="4">
    <location>
        <position position="199"/>
    </location>
</feature>
<evidence type="ECO:0000259" key="8">
    <source>
        <dbReference type="Pfam" id="PF17851"/>
    </source>
</evidence>
<dbReference type="GeneID" id="29456236"/>
<evidence type="ECO:0000256" key="7">
    <source>
        <dbReference type="SAM" id="SignalP"/>
    </source>
</evidence>
<sequence>MHYQLNMIWYLLCYFFVCSSVEAQPTTSIGQTNDKLIPILRGDYADPSIMRDGNDYYMTHSSFDYLPGLTVLHSTDLLHWTPVSYALKERLGSVWAPDITKCGDKYYIYFTVAGQPSGGNYVVWANSPFGPWSNPINLHVKHIDPGHAVDKEGKRWLFLSGGHRVKLRDDGLAIDGPVEKVYEGWTFPEDWVVTGFGLEAPKVRRIGDYYYLMCAQGGTMGPPTAHMSVLARSKSINGPWENSPYNPVVHTWNYEEKWWNKGHGSLIDTPQGEWYIVYHAYEKDYVNLGRQTLIEPLEMTSDGWLRLKKGKCSIGKAMKQLERMPLKDYSMYQHLSEFRVGKEWRFYQDYDASRYSNYGESVTIKGKGDSPYHSSPLLFVAGCHSYELEVEIELSGKAIAGLVVWYNNQYMVGSGISQTKRYSYRRTVATGRGLHPATRRVWLRLKNDRNSISGSYSLDGKTWKRDAWGMEVSGFDNNTLGGFMSVLPGIFVCGEGEATFRHFKFMPINN</sequence>
<dbReference type="GO" id="GO:0004553">
    <property type="term" value="F:hydrolase activity, hydrolyzing O-glycosyl compounds"/>
    <property type="evidence" value="ECO:0007669"/>
    <property type="project" value="InterPro"/>
</dbReference>
<accession>A0AAW4SZE1</accession>
<dbReference type="InterPro" id="IPR023296">
    <property type="entry name" value="Glyco_hydro_beta-prop_sf"/>
</dbReference>
<dbReference type="CDD" id="cd09002">
    <property type="entry name" value="GH43_XYL-like"/>
    <property type="match status" value="1"/>
</dbReference>
<protein>
    <submittedName>
        <fullName evidence="9">Family 43 glycosylhydrolase</fullName>
    </submittedName>
</protein>
<feature type="site" description="Important for catalytic activity, responsible for pKa modulation of the active site Glu and correct orientation of both the proton donor and substrate" evidence="5">
    <location>
        <position position="144"/>
    </location>
</feature>
<dbReference type="AlphaFoldDB" id="A0AAW4SZE1"/>
<evidence type="ECO:0000256" key="4">
    <source>
        <dbReference type="PIRSR" id="PIRSR606710-1"/>
    </source>
</evidence>